<dbReference type="SUPFAM" id="SSF49452">
    <property type="entry name" value="Starch-binding domain-like"/>
    <property type="match status" value="1"/>
</dbReference>
<dbReference type="AlphaFoldDB" id="A0A4U0ESD6"/>
<dbReference type="PANTHER" id="PTHR40980:SF5">
    <property type="entry name" value="TONB-DEPENDENT RECEPTOR"/>
    <property type="match status" value="1"/>
</dbReference>
<feature type="signal peptide" evidence="4">
    <location>
        <begin position="1"/>
        <end position="18"/>
    </location>
</feature>
<dbReference type="RefSeq" id="WP_136843635.1">
    <property type="nucleotide sequence ID" value="NZ_SUPL01000005.1"/>
</dbReference>
<accession>A0A4U0ESD6</accession>
<dbReference type="Pfam" id="PF13715">
    <property type="entry name" value="CarbopepD_reg_2"/>
    <property type="match status" value="1"/>
</dbReference>
<evidence type="ECO:0000256" key="2">
    <source>
        <dbReference type="ARBA" id="ARBA00023136"/>
    </source>
</evidence>
<gene>
    <name evidence="6" type="ORF">E5167_09985</name>
</gene>
<dbReference type="PANTHER" id="PTHR40980">
    <property type="entry name" value="PLUG DOMAIN-CONTAINING PROTEIN"/>
    <property type="match status" value="1"/>
</dbReference>
<evidence type="ECO:0000313" key="6">
    <source>
        <dbReference type="EMBL" id="TJY34631.1"/>
    </source>
</evidence>
<dbReference type="GO" id="GO:0030246">
    <property type="term" value="F:carbohydrate binding"/>
    <property type="evidence" value="ECO:0007669"/>
    <property type="project" value="InterPro"/>
</dbReference>
<dbReference type="InterPro" id="IPR012910">
    <property type="entry name" value="Plug_dom"/>
</dbReference>
<evidence type="ECO:0000256" key="1">
    <source>
        <dbReference type="ARBA" id="ARBA00004442"/>
    </source>
</evidence>
<evidence type="ECO:0000256" key="4">
    <source>
        <dbReference type="SAM" id="SignalP"/>
    </source>
</evidence>
<dbReference type="Proteomes" id="UP000307657">
    <property type="component" value="Unassembled WGS sequence"/>
</dbReference>
<comment type="caution">
    <text evidence="6">The sequence shown here is derived from an EMBL/GenBank/DDBJ whole genome shotgun (WGS) entry which is preliminary data.</text>
</comment>
<organism evidence="6 7">
    <name type="scientific">Pontimicrobium aquaticum</name>
    <dbReference type="NCBI Taxonomy" id="2565367"/>
    <lineage>
        <taxon>Bacteria</taxon>
        <taxon>Pseudomonadati</taxon>
        <taxon>Bacteroidota</taxon>
        <taxon>Flavobacteriia</taxon>
        <taxon>Flavobacteriales</taxon>
        <taxon>Flavobacteriaceae</taxon>
        <taxon>Pontimicrobium</taxon>
    </lineage>
</organism>
<dbReference type="InterPro" id="IPR036942">
    <property type="entry name" value="Beta-barrel_TonB_sf"/>
</dbReference>
<dbReference type="InterPro" id="IPR037066">
    <property type="entry name" value="Plug_dom_sf"/>
</dbReference>
<evidence type="ECO:0000259" key="5">
    <source>
        <dbReference type="Pfam" id="PF07715"/>
    </source>
</evidence>
<comment type="subcellular location">
    <subcellularLocation>
        <location evidence="1">Cell outer membrane</location>
    </subcellularLocation>
</comment>
<reference evidence="6 7" key="1">
    <citation type="submission" date="2019-04" db="EMBL/GenBank/DDBJ databases">
        <title>Lacinutrix sp. nov., isolated from marine water.</title>
        <authorList>
            <person name="Kim W."/>
        </authorList>
    </citation>
    <scope>NUCLEOTIDE SEQUENCE [LARGE SCALE GENOMIC DNA]</scope>
    <source>
        <strain evidence="6 7">CAU 1491</strain>
    </source>
</reference>
<name>A0A4U0ESD6_9FLAO</name>
<keyword evidence="7" id="KW-1185">Reference proteome</keyword>
<keyword evidence="3" id="KW-0998">Cell outer membrane</keyword>
<proteinExistence type="predicted"/>
<keyword evidence="6" id="KW-0675">Receptor</keyword>
<dbReference type="EMBL" id="SUPL01000005">
    <property type="protein sequence ID" value="TJY34631.1"/>
    <property type="molecule type" value="Genomic_DNA"/>
</dbReference>
<keyword evidence="2" id="KW-0472">Membrane</keyword>
<feature type="domain" description="TonB-dependent receptor plug" evidence="5">
    <location>
        <begin position="135"/>
        <end position="229"/>
    </location>
</feature>
<keyword evidence="4" id="KW-0732">Signal</keyword>
<dbReference type="GO" id="GO:0009279">
    <property type="term" value="C:cell outer membrane"/>
    <property type="evidence" value="ECO:0007669"/>
    <property type="project" value="UniProtKB-SubCell"/>
</dbReference>
<dbReference type="InterPro" id="IPR013784">
    <property type="entry name" value="Carb-bd-like_fold"/>
</dbReference>
<dbReference type="SUPFAM" id="SSF56935">
    <property type="entry name" value="Porins"/>
    <property type="match status" value="1"/>
</dbReference>
<sequence>MRIYTLLFLMFSATIMYAQNTGSIVGKLIDKEYNNEPLPFANILIKGTTTGTTSDFDGLYAFENLTPGSYTLIFSFVGYETQEITVTVETDKVTEVNVPMAASAASLSEVIITTTTRKESEVALLLEQKKALEIKESIGAERLSEIGVSDAAGATTKISGVTKSEGSGDVYIRGLGDRYLSTSMNGLPIPSDDVNNKNINLNLFTTNIIENIGISKTYTTSSYADQASGNVDVVSKKYSKKGFSIGISSGLNTAVTGLDGDFKKTIISDDATFGFHQKEFALVDLITNQGWDPLVQDNTTNFGISLNGAYKFDVFGKEVKLFGAASHGQSFEYREGMFRSYRANIEDNGFPRSTANPSNALNNVPDVQDYYSNINTTAYLRGDITLSDNHTIGYNHLFVNKSQDRVYEAGRNGLGYVFDQQPQENGAFIRDQNFKQTTMFVNQLMGEHKLSERNTLNWADGYNFVLAEEPNRIRNEANILNPSEVTYAYVGGFQQRKSSQKIEDFEYNGYIQNAYEFGKLDEDENRPLKLNVGGDFRYKERDFKSQFIGVNARDFIVPNVDSFTTTFTSSNFNTSSSPELKLIEQQPDIYNADLTTFAGYANLDFGLNKRLSGNVGVRFERDEINVAWNVKNFIDRDTGTPRIGILNREYTDIYPSINLKYALNEKQFLRLASSITQTLPEFKEFAPFEYVSPTGRVIKGNPELVKSAIFNIDAKWEFFPSSEELFSATAFYKNIQDPLNLAQARGSAGIFQYYNTGDAATVFGLEFEGRVSILENEDEKGILNLTANVTQMWFNQDLYEEFQYFNKTESDLQGASDFILNGSLSYNSRKENEFIATLTGNYSSDKIYALGSPEDLQNSATLFNDEIIEKGFVTLDMVVSKQFNKNLSLKLSGKNLLNPSIEQAQQITIFDVNDNIVSSSKDVVQSYKKGSQFSLGLTYKF</sequence>
<protein>
    <submittedName>
        <fullName evidence="6">TonB-dependent receptor</fullName>
    </submittedName>
</protein>
<feature type="chain" id="PRO_5020531801" evidence="4">
    <location>
        <begin position="19"/>
        <end position="941"/>
    </location>
</feature>
<dbReference type="OrthoDB" id="9768470at2"/>
<evidence type="ECO:0000256" key="3">
    <source>
        <dbReference type="ARBA" id="ARBA00023237"/>
    </source>
</evidence>
<dbReference type="Gene3D" id="2.40.170.20">
    <property type="entry name" value="TonB-dependent receptor, beta-barrel domain"/>
    <property type="match status" value="1"/>
</dbReference>
<dbReference type="Gene3D" id="2.170.130.10">
    <property type="entry name" value="TonB-dependent receptor, plug domain"/>
    <property type="match status" value="1"/>
</dbReference>
<dbReference type="Pfam" id="PF07715">
    <property type="entry name" value="Plug"/>
    <property type="match status" value="1"/>
</dbReference>
<evidence type="ECO:0000313" key="7">
    <source>
        <dbReference type="Proteomes" id="UP000307657"/>
    </source>
</evidence>
<dbReference type="Gene3D" id="2.60.40.1120">
    <property type="entry name" value="Carboxypeptidase-like, regulatory domain"/>
    <property type="match status" value="1"/>
</dbReference>